<reference evidence="1 2" key="1">
    <citation type="submission" date="2024-01" db="EMBL/GenBank/DDBJ databases">
        <title>Complete genome sequence of Citroniella saccharovorans strain M6.X9, isolated from human fecal sample.</title>
        <authorList>
            <person name="Cheng G."/>
            <person name="Westerholm M."/>
            <person name="Schnurer A."/>
        </authorList>
    </citation>
    <scope>NUCLEOTIDE SEQUENCE [LARGE SCALE GENOMIC DNA]</scope>
    <source>
        <strain evidence="1 2">DSM 29873</strain>
    </source>
</reference>
<evidence type="ECO:0000313" key="1">
    <source>
        <dbReference type="EMBL" id="MEB3429318.1"/>
    </source>
</evidence>
<dbReference type="SUPFAM" id="SSF52540">
    <property type="entry name" value="P-loop containing nucleoside triphosphate hydrolases"/>
    <property type="match status" value="1"/>
</dbReference>
<comment type="caution">
    <text evidence="1">The sequence shown here is derived from an EMBL/GenBank/DDBJ whole genome shotgun (WGS) entry which is preliminary data.</text>
</comment>
<dbReference type="EMBL" id="JAYKOT010000003">
    <property type="protein sequence ID" value="MEB3429318.1"/>
    <property type="molecule type" value="Genomic_DNA"/>
</dbReference>
<sequence>MKRVMVIGCPGSGKSTFSKALHKKTSLPLFHLDLMNWNSDRSTVERNIFIERLYKAIQKDEWIIDGDYGSTIEIRLKACDTVFFLDYPVEICLDGVIGRRGKNGQICHGLRQLMKLMRSLLNLFIIIIK</sequence>
<dbReference type="InterPro" id="IPR027417">
    <property type="entry name" value="P-loop_NTPase"/>
</dbReference>
<accession>A0AAW9MTY2</accession>
<proteinExistence type="predicted"/>
<organism evidence="1 2">
    <name type="scientific">Citroniella saccharovorans</name>
    <dbReference type="NCBI Taxonomy" id="2053367"/>
    <lineage>
        <taxon>Bacteria</taxon>
        <taxon>Bacillati</taxon>
        <taxon>Bacillota</taxon>
        <taxon>Tissierellia</taxon>
        <taxon>Tissierellales</taxon>
        <taxon>Peptoniphilaceae</taxon>
        <taxon>Citroniella</taxon>
    </lineage>
</organism>
<dbReference type="PANTHER" id="PTHR37816">
    <property type="entry name" value="YALI0E33011P"/>
    <property type="match status" value="1"/>
</dbReference>
<name>A0AAW9MTY2_9FIRM</name>
<evidence type="ECO:0000313" key="2">
    <source>
        <dbReference type="Proteomes" id="UP001357733"/>
    </source>
</evidence>
<keyword evidence="2" id="KW-1185">Reference proteome</keyword>
<evidence type="ECO:0008006" key="3">
    <source>
        <dbReference type="Google" id="ProtNLM"/>
    </source>
</evidence>
<dbReference type="Gene3D" id="3.40.50.300">
    <property type="entry name" value="P-loop containing nucleotide triphosphate hydrolases"/>
    <property type="match status" value="1"/>
</dbReference>
<gene>
    <name evidence="1" type="ORF">VLK81_04690</name>
</gene>
<dbReference type="Proteomes" id="UP001357733">
    <property type="component" value="Unassembled WGS sequence"/>
</dbReference>
<dbReference type="RefSeq" id="WP_324619515.1">
    <property type="nucleotide sequence ID" value="NZ_JAYKOT010000003.1"/>
</dbReference>
<dbReference type="AlphaFoldDB" id="A0AAW9MTY2"/>
<dbReference type="PANTHER" id="PTHR37816:SF2">
    <property type="entry name" value="DNA TOPOLOGY MODULATION PROTEIN FLAR-RELATED PROTEIN"/>
    <property type="match status" value="1"/>
</dbReference>
<dbReference type="InterPro" id="IPR052922">
    <property type="entry name" value="Cytidylate_Kinase-2"/>
</dbReference>
<protein>
    <recommendedName>
        <fullName evidence="3">Topology modulation protein</fullName>
    </recommendedName>
</protein>